<evidence type="ECO:0000256" key="1">
    <source>
        <dbReference type="ARBA" id="ARBA00022857"/>
    </source>
</evidence>
<dbReference type="SMART" id="SM00829">
    <property type="entry name" value="PKS_ER"/>
    <property type="match status" value="1"/>
</dbReference>
<feature type="domain" description="Enoyl reductase (ER)" evidence="3">
    <location>
        <begin position="7"/>
        <end position="316"/>
    </location>
</feature>
<evidence type="ECO:0000256" key="2">
    <source>
        <dbReference type="ARBA" id="ARBA00023002"/>
    </source>
</evidence>
<dbReference type="Proteomes" id="UP000663908">
    <property type="component" value="Chromosome"/>
</dbReference>
<dbReference type="InterPro" id="IPR011032">
    <property type="entry name" value="GroES-like_sf"/>
</dbReference>
<dbReference type="RefSeq" id="WP_208036207.1">
    <property type="nucleotide sequence ID" value="NZ_CP071839.1"/>
</dbReference>
<dbReference type="EC" id="2.3.1.111" evidence="4"/>
<keyword evidence="4" id="KW-0012">Acyltransferase</keyword>
<sequence length="323" mass="33771">MKAVVLDTDDRFHLIDAERPVPGPGQVAIAVQYAGIQWGDVLVRRGHFPVPRPFVAGFEAAGQVVGVGPGVDGALLGRTVTALTSGGAFAEVLTASAALTFDAEGLAPRTAAAVGWTTPTAYDLIHTVTRVRSGDRVLVHAAAGGVGTMAAQFARAAGAGRVVGVVGDAERAVYAARFGYDRLITRAEFADASDGHAGEEPFDVILDPVGGSTRLAGLQRLAPHGRLAMYGTLAGSAPVVLDTDELLMSGRSVLSYNSDLLSRTHPERLADSARHALRAMTQGDVRPDITAEYEMADIEEALERLAEGKTYGKSILRVAPHLA</sequence>
<reference evidence="4 5" key="1">
    <citation type="submission" date="2021-03" db="EMBL/GenBank/DDBJ databases">
        <title>Complete genome sequence of Streptomyces cyanogenus S136, producer of anticancer angucycline landomycin A.</title>
        <authorList>
            <person name="Hrab P."/>
            <person name="Ruckert C."/>
            <person name="Busche T."/>
            <person name="Ostash I."/>
            <person name="Kalinowski J."/>
            <person name="Fedorenko V."/>
            <person name="Yushchuk O."/>
            <person name="Ostash B."/>
        </authorList>
    </citation>
    <scope>NUCLEOTIDE SEQUENCE [LARGE SCALE GENOMIC DNA]</scope>
    <source>
        <strain evidence="4 5">S136</strain>
    </source>
</reference>
<keyword evidence="5" id="KW-1185">Reference proteome</keyword>
<dbReference type="InterPro" id="IPR002364">
    <property type="entry name" value="Quin_OxRdtase/zeta-crystal_CS"/>
</dbReference>
<dbReference type="SUPFAM" id="SSF51735">
    <property type="entry name" value="NAD(P)-binding Rossmann-fold domains"/>
    <property type="match status" value="1"/>
</dbReference>
<dbReference type="PANTHER" id="PTHR48106">
    <property type="entry name" value="QUINONE OXIDOREDUCTASE PIG3-RELATED"/>
    <property type="match status" value="1"/>
</dbReference>
<keyword evidence="4" id="KW-0808">Transferase</keyword>
<dbReference type="InterPro" id="IPR013149">
    <property type="entry name" value="ADH-like_C"/>
</dbReference>
<dbReference type="SUPFAM" id="SSF50129">
    <property type="entry name" value="GroES-like"/>
    <property type="match status" value="1"/>
</dbReference>
<accession>A0ABX7U5Z5</accession>
<dbReference type="InterPro" id="IPR013154">
    <property type="entry name" value="ADH-like_N"/>
</dbReference>
<keyword evidence="2" id="KW-0560">Oxidoreductase</keyword>
<dbReference type="GO" id="GO:0050111">
    <property type="term" value="F:mycocerosate synthase activity"/>
    <property type="evidence" value="ECO:0007669"/>
    <property type="project" value="UniProtKB-EC"/>
</dbReference>
<dbReference type="Pfam" id="PF08240">
    <property type="entry name" value="ADH_N"/>
    <property type="match status" value="1"/>
</dbReference>
<name>A0ABX7U5Z5_STRCY</name>
<evidence type="ECO:0000313" key="4">
    <source>
        <dbReference type="EMBL" id="QTE02991.1"/>
    </source>
</evidence>
<dbReference type="Gene3D" id="3.90.180.10">
    <property type="entry name" value="Medium-chain alcohol dehydrogenases, catalytic domain"/>
    <property type="match status" value="1"/>
</dbReference>
<keyword evidence="1" id="KW-0521">NADP</keyword>
<dbReference type="InterPro" id="IPR020843">
    <property type="entry name" value="ER"/>
</dbReference>
<evidence type="ECO:0000259" key="3">
    <source>
        <dbReference type="SMART" id="SM00829"/>
    </source>
</evidence>
<dbReference type="EMBL" id="CP071839">
    <property type="protein sequence ID" value="QTE02991.1"/>
    <property type="molecule type" value="Genomic_DNA"/>
</dbReference>
<dbReference type="PROSITE" id="PS01162">
    <property type="entry name" value="QOR_ZETA_CRYSTAL"/>
    <property type="match status" value="1"/>
</dbReference>
<protein>
    <submittedName>
        <fullName evidence="4">Mycocerosic acid synthase</fullName>
        <ecNumber evidence="4">2.3.1.111</ecNumber>
    </submittedName>
</protein>
<organism evidence="4 5">
    <name type="scientific">Streptomyces cyanogenus</name>
    <dbReference type="NCBI Taxonomy" id="80860"/>
    <lineage>
        <taxon>Bacteria</taxon>
        <taxon>Bacillati</taxon>
        <taxon>Actinomycetota</taxon>
        <taxon>Actinomycetes</taxon>
        <taxon>Kitasatosporales</taxon>
        <taxon>Streptomycetaceae</taxon>
        <taxon>Streptomyces</taxon>
    </lineage>
</organism>
<proteinExistence type="predicted"/>
<dbReference type="Pfam" id="PF00107">
    <property type="entry name" value="ADH_zinc_N"/>
    <property type="match status" value="1"/>
</dbReference>
<gene>
    <name evidence="4" type="primary">mas</name>
    <name evidence="4" type="ORF">S1361_36995</name>
</gene>
<evidence type="ECO:0000313" key="5">
    <source>
        <dbReference type="Proteomes" id="UP000663908"/>
    </source>
</evidence>
<dbReference type="PANTHER" id="PTHR48106:SF18">
    <property type="entry name" value="QUINONE OXIDOREDUCTASE PIG3"/>
    <property type="match status" value="1"/>
</dbReference>
<dbReference type="InterPro" id="IPR036291">
    <property type="entry name" value="NAD(P)-bd_dom_sf"/>
</dbReference>
<dbReference type="Gene3D" id="3.40.50.720">
    <property type="entry name" value="NAD(P)-binding Rossmann-like Domain"/>
    <property type="match status" value="1"/>
</dbReference>